<dbReference type="EMBL" id="SDKK01000011">
    <property type="protein sequence ID" value="TYC56187.1"/>
    <property type="molecule type" value="Genomic_DNA"/>
</dbReference>
<comment type="caution">
    <text evidence="2">The sequence shown here is derived from an EMBL/GenBank/DDBJ whole genome shotgun (WGS) entry which is preliminary data.</text>
</comment>
<dbReference type="OrthoDB" id="8878147at2"/>
<keyword evidence="1" id="KW-0732">Signal</keyword>
<keyword evidence="3" id="KW-1185">Reference proteome</keyword>
<feature type="signal peptide" evidence="1">
    <location>
        <begin position="1"/>
        <end position="23"/>
    </location>
</feature>
<proteinExistence type="predicted"/>
<dbReference type="Proteomes" id="UP000389128">
    <property type="component" value="Unassembled WGS sequence"/>
</dbReference>
<reference evidence="2 3" key="1">
    <citation type="submission" date="2019-01" db="EMBL/GenBank/DDBJ databases">
        <title>Zoogloea oleivorans genome sequencing and assembly.</title>
        <authorList>
            <person name="Tancsics A."/>
            <person name="Farkas M."/>
            <person name="Kriszt B."/>
            <person name="Maroti G."/>
            <person name="Horvath B."/>
        </authorList>
    </citation>
    <scope>NUCLEOTIDE SEQUENCE [LARGE SCALE GENOMIC DNA]</scope>
    <source>
        <strain evidence="2 3">Buc</strain>
    </source>
</reference>
<dbReference type="Gene3D" id="2.160.20.10">
    <property type="entry name" value="Single-stranded right-handed beta-helix, Pectin lyase-like"/>
    <property type="match status" value="1"/>
</dbReference>
<evidence type="ECO:0000313" key="2">
    <source>
        <dbReference type="EMBL" id="TYC56187.1"/>
    </source>
</evidence>
<dbReference type="InterPro" id="IPR011050">
    <property type="entry name" value="Pectin_lyase_fold/virulence"/>
</dbReference>
<organism evidence="2 3">
    <name type="scientific">Zoogloea oleivorans</name>
    <dbReference type="NCBI Taxonomy" id="1552750"/>
    <lineage>
        <taxon>Bacteria</taxon>
        <taxon>Pseudomonadati</taxon>
        <taxon>Pseudomonadota</taxon>
        <taxon>Betaproteobacteria</taxon>
        <taxon>Rhodocyclales</taxon>
        <taxon>Zoogloeaceae</taxon>
        <taxon>Zoogloea</taxon>
    </lineage>
</organism>
<dbReference type="SUPFAM" id="SSF51126">
    <property type="entry name" value="Pectin lyase-like"/>
    <property type="match status" value="1"/>
</dbReference>
<sequence>MMNWSAKWWLAALALLMSAGASAATLRVGPQEAIRTIAMAAARAQDGDTVEIVAGTYVGDVAVWSQKRLTIRGIGGRAVLEAGGRIAEEKGIWVIRGEDFLVENIVFRGARGPNLNGSGIRHEEGRLTVRNCLFEDNEMGILTANRQSLSLFVENSEFAHGVLVTPRVSHLLYAGQISRLEVRGSYFHHGKVGHLLKSRARFNLVEYNRLTDEVGGQASYEMDFPDGGVVLLIGNLIRQSVGTENNRMIAFGAEGLKSADNVLVMASNTLVDDLPAGGEFVRVWSPAQVSVTTYNNLLVGGCVGRACVEEAIKRSAERPQAGRVPWTDALFPAEAGNVHVSDAAWRARLEANDFRPVAGTKWPVAPVAPGSAFGVSLVPGREYTHRAGSRAVDGAARSALVGAFGP</sequence>
<dbReference type="AlphaFoldDB" id="A0A6C2CQ03"/>
<evidence type="ECO:0000313" key="3">
    <source>
        <dbReference type="Proteomes" id="UP000389128"/>
    </source>
</evidence>
<name>A0A6C2CQ03_9RHOO</name>
<accession>A0A6C2CQ03</accession>
<dbReference type="InterPro" id="IPR012334">
    <property type="entry name" value="Pectin_lyas_fold"/>
</dbReference>
<gene>
    <name evidence="2" type="ORF">ETQ85_12875</name>
</gene>
<evidence type="ECO:0000256" key="1">
    <source>
        <dbReference type="SAM" id="SignalP"/>
    </source>
</evidence>
<feature type="chain" id="PRO_5025590795" description="Right handed beta helix domain-containing protein" evidence="1">
    <location>
        <begin position="24"/>
        <end position="406"/>
    </location>
</feature>
<evidence type="ECO:0008006" key="4">
    <source>
        <dbReference type="Google" id="ProtNLM"/>
    </source>
</evidence>
<dbReference type="RefSeq" id="WP_148579481.1">
    <property type="nucleotide sequence ID" value="NZ_SDKK01000011.1"/>
</dbReference>
<protein>
    <recommendedName>
        <fullName evidence="4">Right handed beta helix domain-containing protein</fullName>
    </recommendedName>
</protein>